<dbReference type="PANTHER" id="PTHR37941:SF1">
    <property type="entry name" value="FUMARASE E-RELATED"/>
    <property type="match status" value="1"/>
</dbReference>
<accession>A0A1J5TPV9</accession>
<dbReference type="Gene3D" id="1.20.120.330">
    <property type="entry name" value="Nucleotidyltransferases domain 2"/>
    <property type="match status" value="1"/>
</dbReference>
<reference evidence="1" key="1">
    <citation type="submission" date="2016-10" db="EMBL/GenBank/DDBJ databases">
        <title>Sequence of Gallionella enrichment culture.</title>
        <authorList>
            <person name="Poehlein A."/>
            <person name="Muehling M."/>
            <person name="Daniel R."/>
        </authorList>
    </citation>
    <scope>NUCLEOTIDE SEQUENCE</scope>
</reference>
<dbReference type="AlphaFoldDB" id="A0A1J5TPV9"/>
<evidence type="ECO:0000313" key="1">
    <source>
        <dbReference type="EMBL" id="OIR18296.1"/>
    </source>
</evidence>
<proteinExistence type="predicted"/>
<sequence length="166" mass="18539">MAKPHQLDFFDWNKMIGDFHNESDRGAAVLAGSFVENYLAIYLRSFVVDVKIADELFQAVGPLSSFSQRIAVARAFGFLSKAQYDDLTAIRKIRNYFAHHPLGTSFDTPEVAQLVSKLSQLHTASDAEPKDIAQRNRHAYLFSCGMFCGGAYQHMEMLAKGVTANK</sequence>
<dbReference type="InterPro" id="IPR007761">
    <property type="entry name" value="MtlR-like"/>
</dbReference>
<dbReference type="PANTHER" id="PTHR37941">
    <property type="entry name" value="FUMARASE E-RELATED"/>
    <property type="match status" value="1"/>
</dbReference>
<name>A0A1J5TPV9_9ZZZZ</name>
<comment type="caution">
    <text evidence="1">The sequence shown here is derived from an EMBL/GenBank/DDBJ whole genome shotgun (WGS) entry which is preliminary data.</text>
</comment>
<protein>
    <submittedName>
        <fullName evidence="1">Mannitol repressor protein</fullName>
    </submittedName>
</protein>
<dbReference type="InterPro" id="IPR038026">
    <property type="entry name" value="MtlR-like_sf"/>
</dbReference>
<dbReference type="GO" id="GO:0045892">
    <property type="term" value="P:negative regulation of DNA-templated transcription"/>
    <property type="evidence" value="ECO:0007669"/>
    <property type="project" value="TreeGrafter"/>
</dbReference>
<dbReference type="EMBL" id="MLJW01000003">
    <property type="protein sequence ID" value="OIR18296.1"/>
    <property type="molecule type" value="Genomic_DNA"/>
</dbReference>
<dbReference type="SUPFAM" id="SSF158668">
    <property type="entry name" value="MtlR-like"/>
    <property type="match status" value="1"/>
</dbReference>
<gene>
    <name evidence="1" type="ORF">GALL_16240</name>
</gene>
<organism evidence="1">
    <name type="scientific">mine drainage metagenome</name>
    <dbReference type="NCBI Taxonomy" id="410659"/>
    <lineage>
        <taxon>unclassified sequences</taxon>
        <taxon>metagenomes</taxon>
        <taxon>ecological metagenomes</taxon>
    </lineage>
</organism>
<dbReference type="Pfam" id="PF05068">
    <property type="entry name" value="MtlR"/>
    <property type="match status" value="1"/>
</dbReference>